<dbReference type="Proteomes" id="UP000271889">
    <property type="component" value="Unassembled WGS sequence"/>
</dbReference>
<sequence length="91" mass="10583">MQVVLHQRKRCRTYASATTFLSMHRLLVTSIVPDLGWPGKVESDRRVIRCLASTFLKAEEVRCVQLRCQQVIIMELSLWKIWTPLLVAIFP</sequence>
<dbReference type="AlphaFoldDB" id="A0A3P6S3F7"/>
<protein>
    <submittedName>
        <fullName evidence="1">Uncharacterized protein</fullName>
    </submittedName>
</protein>
<proteinExistence type="predicted"/>
<organism evidence="1 2">
    <name type="scientific">Cylicostephanus goldi</name>
    <name type="common">Nematode worm</name>
    <dbReference type="NCBI Taxonomy" id="71465"/>
    <lineage>
        <taxon>Eukaryota</taxon>
        <taxon>Metazoa</taxon>
        <taxon>Ecdysozoa</taxon>
        <taxon>Nematoda</taxon>
        <taxon>Chromadorea</taxon>
        <taxon>Rhabditida</taxon>
        <taxon>Rhabditina</taxon>
        <taxon>Rhabditomorpha</taxon>
        <taxon>Strongyloidea</taxon>
        <taxon>Strongylidae</taxon>
        <taxon>Cylicostephanus</taxon>
    </lineage>
</organism>
<feature type="non-terminal residue" evidence="1">
    <location>
        <position position="91"/>
    </location>
</feature>
<keyword evidence="2" id="KW-1185">Reference proteome</keyword>
<dbReference type="EMBL" id="UYRV01019763">
    <property type="protein sequence ID" value="VDK66517.1"/>
    <property type="molecule type" value="Genomic_DNA"/>
</dbReference>
<evidence type="ECO:0000313" key="2">
    <source>
        <dbReference type="Proteomes" id="UP000271889"/>
    </source>
</evidence>
<evidence type="ECO:0000313" key="1">
    <source>
        <dbReference type="EMBL" id="VDK66517.1"/>
    </source>
</evidence>
<gene>
    <name evidence="1" type="ORF">CGOC_LOCUS6195</name>
</gene>
<name>A0A3P6S3F7_CYLGO</name>
<accession>A0A3P6S3F7</accession>
<reference evidence="1 2" key="1">
    <citation type="submission" date="2018-11" db="EMBL/GenBank/DDBJ databases">
        <authorList>
            <consortium name="Pathogen Informatics"/>
        </authorList>
    </citation>
    <scope>NUCLEOTIDE SEQUENCE [LARGE SCALE GENOMIC DNA]</scope>
</reference>